<dbReference type="GO" id="GO:0004039">
    <property type="term" value="F:allophanate hydrolase activity"/>
    <property type="evidence" value="ECO:0007669"/>
    <property type="project" value="UniProtKB-EC"/>
</dbReference>
<dbReference type="InterPro" id="IPR036928">
    <property type="entry name" value="AS_sf"/>
</dbReference>
<evidence type="ECO:0000259" key="2">
    <source>
        <dbReference type="Pfam" id="PF21986"/>
    </source>
</evidence>
<dbReference type="SUPFAM" id="SSF75304">
    <property type="entry name" value="Amidase signature (AS) enzymes"/>
    <property type="match status" value="1"/>
</dbReference>
<keyword evidence="3" id="KW-0378">Hydrolase</keyword>
<dbReference type="Gene3D" id="3.10.490.10">
    <property type="entry name" value="Gamma-glutamyl cyclotransferase-like"/>
    <property type="match status" value="1"/>
</dbReference>
<dbReference type="EMBL" id="JAUOPJ010000017">
    <property type="protein sequence ID" value="MDO6458734.1"/>
    <property type="molecule type" value="Genomic_DNA"/>
</dbReference>
<dbReference type="NCBIfam" id="NF006043">
    <property type="entry name" value="PRK08186.1"/>
    <property type="match status" value="1"/>
</dbReference>
<proteinExistence type="predicted"/>
<dbReference type="InterPro" id="IPR023631">
    <property type="entry name" value="Amidase_dom"/>
</dbReference>
<evidence type="ECO:0000313" key="3">
    <source>
        <dbReference type="EMBL" id="MDO6458734.1"/>
    </source>
</evidence>
<dbReference type="NCBIfam" id="TIGR02713">
    <property type="entry name" value="allophanate_hyd"/>
    <property type="match status" value="1"/>
</dbReference>
<dbReference type="Pfam" id="PF01425">
    <property type="entry name" value="Amidase"/>
    <property type="match status" value="1"/>
</dbReference>
<comment type="caution">
    <text evidence="3">The sequence shown here is derived from an EMBL/GenBank/DDBJ whole genome shotgun (WGS) entry which is preliminary data.</text>
</comment>
<reference evidence="3" key="1">
    <citation type="submission" date="2023-07" db="EMBL/GenBank/DDBJ databases">
        <title>Genome content predicts the carbon catabolic preferences of heterotrophic bacteria.</title>
        <authorList>
            <person name="Gralka M."/>
        </authorList>
    </citation>
    <scope>NUCLEOTIDE SEQUENCE</scope>
    <source>
        <strain evidence="3">I2M02</strain>
    </source>
</reference>
<evidence type="ECO:0000259" key="1">
    <source>
        <dbReference type="Pfam" id="PF01425"/>
    </source>
</evidence>
<dbReference type="RefSeq" id="WP_303495056.1">
    <property type="nucleotide sequence ID" value="NZ_JAUOPJ010000017.1"/>
</dbReference>
<dbReference type="InterPro" id="IPR053844">
    <property type="entry name" value="AH_C"/>
</dbReference>
<dbReference type="InterPro" id="IPR000120">
    <property type="entry name" value="Amidase"/>
</dbReference>
<accession>A0AAW7XZH5</accession>
<dbReference type="Gene3D" id="3.90.1300.10">
    <property type="entry name" value="Amidase signature (AS) domain"/>
    <property type="match status" value="1"/>
</dbReference>
<name>A0AAW7XZH5_9RHOB</name>
<dbReference type="AlphaFoldDB" id="A0AAW7XZH5"/>
<evidence type="ECO:0000313" key="4">
    <source>
        <dbReference type="Proteomes" id="UP001169823"/>
    </source>
</evidence>
<feature type="domain" description="Amidase" evidence="1">
    <location>
        <begin position="42"/>
        <end position="431"/>
    </location>
</feature>
<gene>
    <name evidence="3" type="primary">atzF</name>
    <name evidence="3" type="ORF">Q4494_16740</name>
</gene>
<dbReference type="InterPro" id="IPR014085">
    <property type="entry name" value="Allophanate_hydrolase"/>
</dbReference>
<organism evidence="3 4">
    <name type="scientific">Celeribacter halophilus</name>
    <dbReference type="NCBI Taxonomy" id="576117"/>
    <lineage>
        <taxon>Bacteria</taxon>
        <taxon>Pseudomonadati</taxon>
        <taxon>Pseudomonadota</taxon>
        <taxon>Alphaproteobacteria</taxon>
        <taxon>Rhodobacterales</taxon>
        <taxon>Roseobacteraceae</taxon>
        <taxon>Celeribacter</taxon>
    </lineage>
</organism>
<dbReference type="EC" id="3.5.1.54" evidence="3"/>
<dbReference type="PANTHER" id="PTHR11895:SF169">
    <property type="entry name" value="GLUTAMYL-TRNA(GLN) AMIDOTRANSFERASE"/>
    <property type="match status" value="1"/>
</dbReference>
<dbReference type="Pfam" id="PF21986">
    <property type="entry name" value="AH_C"/>
    <property type="match status" value="1"/>
</dbReference>
<protein>
    <submittedName>
        <fullName evidence="3">Allophanate hydrolase</fullName>
        <ecNumber evidence="3">3.5.1.54</ecNumber>
    </submittedName>
</protein>
<dbReference type="PANTHER" id="PTHR11895">
    <property type="entry name" value="TRANSAMIDASE"/>
    <property type="match status" value="1"/>
</dbReference>
<dbReference type="Gene3D" id="1.20.58.1700">
    <property type="match status" value="1"/>
</dbReference>
<feature type="domain" description="Allophanate hydrolase C-terminal" evidence="2">
    <location>
        <begin position="467"/>
        <end position="591"/>
    </location>
</feature>
<sequence>MDLRLSKLGRRYDDGDTVFEVMLQVLEACDSYCDPAVFIKRLDREAILARAAELDAIAPANRGALHGVPFAVKDNIDVAGLPTTMGMATERPAAERTATAVQRVLDQGGVLIGKTNLDQFATGLVGVRSPYGAPHSVFDETMISGGSSSGSAIAVAAHLVSFSYGTDTAGSGRVPAAFNNIVGVKPTKGLIPTTGVFPANKSQDCVSVFALSVSDGDTVRRIAEGVDGLDPYARPAKPVNWTQKNLRIGVPSAASLEFFGDSAAADNYAEACTSLTKAGYTLVPFDFEPFAATARLLYESAWVAERTHAITPWLKASPDPLHPITREIVEDGLKYNAVDTFDAIYKATEAKVALDAIWNDIDVMLVPTTPSFYSLAELEAEPILHNKQLGYYTNCVNLLDYAAIAVPAGFRTDGLPAGVTLVAPAFTDGALAQLGGQIHRLLSPTTGRDCLAVTPEDDPDTEDGNHVDLAVVGAHLSGMPLNHQLTDRGGFLLESVKTSPDYRLYALVDTSPPKPGLVRDTGTNGAEIALEIWRLPEDILGNFLKLIPAPLGLGTILLSDGRQVKGFICESRAMGLAVDITEYGGWKAYLAAKQ</sequence>
<dbReference type="Proteomes" id="UP001169823">
    <property type="component" value="Unassembled WGS sequence"/>
</dbReference>